<organism evidence="1">
    <name type="scientific">Satyrvirus sp</name>
    <dbReference type="NCBI Taxonomy" id="2487771"/>
    <lineage>
        <taxon>Viruses</taxon>
        <taxon>Varidnaviria</taxon>
        <taxon>Bamfordvirae</taxon>
        <taxon>Nucleocytoviricota</taxon>
        <taxon>Megaviricetes</taxon>
        <taxon>Imitervirales</taxon>
        <taxon>Mimiviridae</taxon>
        <taxon>Megamimivirinae</taxon>
    </lineage>
</organism>
<dbReference type="EMBL" id="MK072474">
    <property type="protein sequence ID" value="AYV85772.1"/>
    <property type="molecule type" value="Genomic_DNA"/>
</dbReference>
<name>A0A3G5AF15_9VIRU</name>
<protein>
    <submittedName>
        <fullName evidence="1">Uncharacterized protein</fullName>
    </submittedName>
</protein>
<gene>
    <name evidence="1" type="ORF">Satyrvirus38_9</name>
</gene>
<sequence>GAVLLGGSFNVSNNETVGGNLTVTGTTTTSSIVATNYNLTNDNVGGTGYYQSIVPANPKLTNGSSAGPTVGPGGNTRDFRRIVADDPDGGFLAITDTTLNNVILMQNSVRWNANAFLTANTLITIPNNMWFQIPLNMAGGNALTGPEGVNPLISFTPGDGLNRLVAPAPYTFLNHTIYVEATLNWLNITSFTGTVGMAFGTKPTGTPYGGNLSPGYQRWRIEPASNISTINALPGHSLTLSAQHSFDIVSSANFSPGIDTITLWAYQNTGAPQQVGNVGVDNSFLRLYFLTI</sequence>
<proteinExistence type="predicted"/>
<evidence type="ECO:0000313" key="1">
    <source>
        <dbReference type="EMBL" id="AYV85772.1"/>
    </source>
</evidence>
<accession>A0A3G5AF15</accession>
<feature type="non-terminal residue" evidence="1">
    <location>
        <position position="1"/>
    </location>
</feature>
<reference evidence="1" key="1">
    <citation type="submission" date="2018-10" db="EMBL/GenBank/DDBJ databases">
        <title>Hidden diversity of soil giant viruses.</title>
        <authorList>
            <person name="Schulz F."/>
            <person name="Alteio L."/>
            <person name="Goudeau D."/>
            <person name="Ryan E.M."/>
            <person name="Malmstrom R.R."/>
            <person name="Blanchard J."/>
            <person name="Woyke T."/>
        </authorList>
    </citation>
    <scope>NUCLEOTIDE SEQUENCE</scope>
    <source>
        <strain evidence="1">SAV1</strain>
    </source>
</reference>